<sequence length="127" mass="13405">MNDDRRRNTILELGRIREPLHATGFGLGALLAGVHLWLGTETGLTTFYVVGAVYVAGLAVYLTTYWRPVGYLVAIVHTLALGVVWLLGGRAFFDVGVATGVLALSFVVVSGYLFAADSGLTAAAHGP</sequence>
<dbReference type="Proteomes" id="UP000054387">
    <property type="component" value="Unassembled WGS sequence"/>
</dbReference>
<keyword evidence="1" id="KW-1133">Transmembrane helix</keyword>
<keyword evidence="3" id="KW-1185">Reference proteome</keyword>
<dbReference type="RefSeq" id="WP_058581744.1">
    <property type="nucleotide sequence ID" value="NZ_LOPU01000018.1"/>
</dbReference>
<name>A0A0W1RAH5_9EURY</name>
<evidence type="ECO:0000313" key="2">
    <source>
        <dbReference type="EMBL" id="KTG10391.1"/>
    </source>
</evidence>
<dbReference type="OrthoDB" id="328801at2157"/>
<proteinExistence type="predicted"/>
<organism evidence="2 3">
    <name type="scientific">Haloprofundus marisrubri</name>
    <dbReference type="NCBI Taxonomy" id="1514971"/>
    <lineage>
        <taxon>Archaea</taxon>
        <taxon>Methanobacteriati</taxon>
        <taxon>Methanobacteriota</taxon>
        <taxon>Stenosarchaea group</taxon>
        <taxon>Halobacteria</taxon>
        <taxon>Halobacteriales</taxon>
        <taxon>Haloferacaceae</taxon>
        <taxon>Haloprofundus</taxon>
    </lineage>
</organism>
<feature type="transmembrane region" description="Helical" evidence="1">
    <location>
        <begin position="44"/>
        <end position="62"/>
    </location>
</feature>
<dbReference type="AlphaFoldDB" id="A0A0W1RAH5"/>
<comment type="caution">
    <text evidence="2">The sequence shown here is derived from an EMBL/GenBank/DDBJ whole genome shotgun (WGS) entry which is preliminary data.</text>
</comment>
<protein>
    <submittedName>
        <fullName evidence="2">Uncharacterized protein</fullName>
    </submittedName>
</protein>
<gene>
    <name evidence="2" type="ORF">AUR64_12550</name>
</gene>
<keyword evidence="1" id="KW-0812">Transmembrane</keyword>
<feature type="transmembrane region" description="Helical" evidence="1">
    <location>
        <begin position="20"/>
        <end position="38"/>
    </location>
</feature>
<reference evidence="2 3" key="1">
    <citation type="submission" date="2015-12" db="EMBL/GenBank/DDBJ databases">
        <title>Haloprofundus marisrubri gen. nov., sp. nov., an extremely halophilic archaeon isolated from the Discovery deep brine-seawater interface in the Red Sea.</title>
        <authorList>
            <person name="Zhang G."/>
            <person name="Stingl U."/>
            <person name="Rashid M."/>
        </authorList>
    </citation>
    <scope>NUCLEOTIDE SEQUENCE [LARGE SCALE GENOMIC DNA]</scope>
    <source>
        <strain evidence="2 3">SB9</strain>
    </source>
</reference>
<feature type="transmembrane region" description="Helical" evidence="1">
    <location>
        <begin position="95"/>
        <end position="115"/>
    </location>
</feature>
<evidence type="ECO:0000313" key="3">
    <source>
        <dbReference type="Proteomes" id="UP000054387"/>
    </source>
</evidence>
<keyword evidence="1" id="KW-0472">Membrane</keyword>
<evidence type="ECO:0000256" key="1">
    <source>
        <dbReference type="SAM" id="Phobius"/>
    </source>
</evidence>
<feature type="transmembrane region" description="Helical" evidence="1">
    <location>
        <begin position="69"/>
        <end position="89"/>
    </location>
</feature>
<dbReference type="EMBL" id="LOPU01000018">
    <property type="protein sequence ID" value="KTG10391.1"/>
    <property type="molecule type" value="Genomic_DNA"/>
</dbReference>
<accession>A0A0W1RAH5</accession>